<keyword evidence="6" id="KW-1015">Disulfide bond</keyword>
<feature type="signal peptide" evidence="12">
    <location>
        <begin position="1"/>
        <end position="24"/>
    </location>
</feature>
<keyword evidence="4" id="KW-0049">Antioxidant</keyword>
<evidence type="ECO:0000256" key="7">
    <source>
        <dbReference type="ARBA" id="ARBA00023284"/>
    </source>
</evidence>
<comment type="caution">
    <text evidence="14">The sequence shown here is derived from an EMBL/GenBank/DDBJ whole genome shotgun (WGS) entry which is preliminary data.</text>
</comment>
<evidence type="ECO:0000256" key="12">
    <source>
        <dbReference type="SAM" id="SignalP"/>
    </source>
</evidence>
<organism evidence="14 15">
    <name type="scientific">Gracilimonas sediminicola</name>
    <dbReference type="NCBI Taxonomy" id="2952158"/>
    <lineage>
        <taxon>Bacteria</taxon>
        <taxon>Pseudomonadati</taxon>
        <taxon>Balneolota</taxon>
        <taxon>Balneolia</taxon>
        <taxon>Balneolales</taxon>
        <taxon>Balneolaceae</taxon>
        <taxon>Gracilimonas</taxon>
    </lineage>
</organism>
<reference evidence="14" key="1">
    <citation type="submission" date="2022-06" db="EMBL/GenBank/DDBJ databases">
        <title>Gracilimonas sp. CAU 1638 isolated from sea sediment.</title>
        <authorList>
            <person name="Kim W."/>
        </authorList>
    </citation>
    <scope>NUCLEOTIDE SEQUENCE</scope>
    <source>
        <strain evidence="14">CAU 1638</strain>
    </source>
</reference>
<feature type="chain" id="PRO_5040806605" description="thioredoxin-dependent peroxiredoxin" evidence="12">
    <location>
        <begin position="25"/>
        <end position="211"/>
    </location>
</feature>
<evidence type="ECO:0000256" key="5">
    <source>
        <dbReference type="ARBA" id="ARBA00023002"/>
    </source>
</evidence>
<protein>
    <recommendedName>
        <fullName evidence="2">thioredoxin-dependent peroxiredoxin</fullName>
        <ecNumber evidence="2">1.11.1.24</ecNumber>
    </recommendedName>
    <alternativeName>
        <fullName evidence="8">Thioredoxin peroxidase</fullName>
    </alternativeName>
    <alternativeName>
        <fullName evidence="10">Thioredoxin-dependent peroxiredoxin Bcp</fullName>
    </alternativeName>
</protein>
<evidence type="ECO:0000313" key="14">
    <source>
        <dbReference type="EMBL" id="MCP9291846.1"/>
    </source>
</evidence>
<dbReference type="GO" id="GO:0045454">
    <property type="term" value="P:cell redox homeostasis"/>
    <property type="evidence" value="ECO:0007669"/>
    <property type="project" value="TreeGrafter"/>
</dbReference>
<dbReference type="PANTHER" id="PTHR42801:SF7">
    <property type="entry name" value="SLL1159 PROTEIN"/>
    <property type="match status" value="1"/>
</dbReference>
<evidence type="ECO:0000256" key="10">
    <source>
        <dbReference type="ARBA" id="ARBA00042639"/>
    </source>
</evidence>
<comment type="similarity">
    <text evidence="9">Belongs to the peroxiredoxin family. BCP/PrxQ subfamily.</text>
</comment>
<comment type="catalytic activity">
    <reaction evidence="11">
        <text>a hydroperoxide + [thioredoxin]-dithiol = an alcohol + [thioredoxin]-disulfide + H2O</text>
        <dbReference type="Rhea" id="RHEA:62620"/>
        <dbReference type="Rhea" id="RHEA-COMP:10698"/>
        <dbReference type="Rhea" id="RHEA-COMP:10700"/>
        <dbReference type="ChEBI" id="CHEBI:15377"/>
        <dbReference type="ChEBI" id="CHEBI:29950"/>
        <dbReference type="ChEBI" id="CHEBI:30879"/>
        <dbReference type="ChEBI" id="CHEBI:35924"/>
        <dbReference type="ChEBI" id="CHEBI:50058"/>
        <dbReference type="EC" id="1.11.1.24"/>
    </reaction>
</comment>
<feature type="domain" description="Thioredoxin" evidence="13">
    <location>
        <begin position="37"/>
        <end position="210"/>
    </location>
</feature>
<evidence type="ECO:0000256" key="4">
    <source>
        <dbReference type="ARBA" id="ARBA00022862"/>
    </source>
</evidence>
<evidence type="ECO:0000256" key="1">
    <source>
        <dbReference type="ARBA" id="ARBA00003330"/>
    </source>
</evidence>
<keyword evidence="7" id="KW-0676">Redox-active center</keyword>
<dbReference type="InterPro" id="IPR036249">
    <property type="entry name" value="Thioredoxin-like_sf"/>
</dbReference>
<dbReference type="EMBL" id="JANDBC010000001">
    <property type="protein sequence ID" value="MCP9291846.1"/>
    <property type="molecule type" value="Genomic_DNA"/>
</dbReference>
<accession>A0A9X2L3S6</accession>
<keyword evidence="15" id="KW-1185">Reference proteome</keyword>
<keyword evidence="5" id="KW-0560">Oxidoreductase</keyword>
<evidence type="ECO:0000256" key="8">
    <source>
        <dbReference type="ARBA" id="ARBA00032824"/>
    </source>
</evidence>
<dbReference type="RefSeq" id="WP_255134708.1">
    <property type="nucleotide sequence ID" value="NZ_JANDBC010000001.1"/>
</dbReference>
<dbReference type="InterPro" id="IPR013766">
    <property type="entry name" value="Thioredoxin_domain"/>
</dbReference>
<dbReference type="InterPro" id="IPR050924">
    <property type="entry name" value="Peroxiredoxin_BCP/PrxQ"/>
</dbReference>
<keyword evidence="3" id="KW-0575">Peroxidase</keyword>
<dbReference type="CDD" id="cd02970">
    <property type="entry name" value="PRX_like2"/>
    <property type="match status" value="1"/>
</dbReference>
<dbReference type="EC" id="1.11.1.24" evidence="2"/>
<gene>
    <name evidence="14" type="ORF">NM125_09695</name>
</gene>
<comment type="function">
    <text evidence="1">Thiol-specific peroxidase that catalyzes the reduction of hydrogen peroxide and organic hydroperoxides to water and alcohols, respectively. Plays a role in cell protection against oxidative stress by detoxifying peroxides and as sensor of hydrogen peroxide-mediated signaling events.</text>
</comment>
<dbReference type="Gene3D" id="3.40.30.10">
    <property type="entry name" value="Glutaredoxin"/>
    <property type="match status" value="1"/>
</dbReference>
<dbReference type="Proteomes" id="UP001139125">
    <property type="component" value="Unassembled WGS sequence"/>
</dbReference>
<evidence type="ECO:0000259" key="13">
    <source>
        <dbReference type="PROSITE" id="PS51352"/>
    </source>
</evidence>
<evidence type="ECO:0000256" key="3">
    <source>
        <dbReference type="ARBA" id="ARBA00022559"/>
    </source>
</evidence>
<evidence type="ECO:0000256" key="11">
    <source>
        <dbReference type="ARBA" id="ARBA00049091"/>
    </source>
</evidence>
<dbReference type="SUPFAM" id="SSF52833">
    <property type="entry name" value="Thioredoxin-like"/>
    <property type="match status" value="1"/>
</dbReference>
<evidence type="ECO:0000256" key="9">
    <source>
        <dbReference type="ARBA" id="ARBA00038489"/>
    </source>
</evidence>
<dbReference type="PROSITE" id="PS51352">
    <property type="entry name" value="THIOREDOXIN_2"/>
    <property type="match status" value="1"/>
</dbReference>
<dbReference type="Pfam" id="PF00578">
    <property type="entry name" value="AhpC-TSA"/>
    <property type="match status" value="1"/>
</dbReference>
<dbReference type="GO" id="GO:0008379">
    <property type="term" value="F:thioredoxin peroxidase activity"/>
    <property type="evidence" value="ECO:0007669"/>
    <property type="project" value="TreeGrafter"/>
</dbReference>
<dbReference type="InterPro" id="IPR000866">
    <property type="entry name" value="AhpC/TSA"/>
</dbReference>
<dbReference type="GO" id="GO:0034599">
    <property type="term" value="P:cellular response to oxidative stress"/>
    <property type="evidence" value="ECO:0007669"/>
    <property type="project" value="TreeGrafter"/>
</dbReference>
<proteinExistence type="inferred from homology"/>
<evidence type="ECO:0000256" key="6">
    <source>
        <dbReference type="ARBA" id="ARBA00023157"/>
    </source>
</evidence>
<keyword evidence="12" id="KW-0732">Signal</keyword>
<evidence type="ECO:0000256" key="2">
    <source>
        <dbReference type="ARBA" id="ARBA00013017"/>
    </source>
</evidence>
<dbReference type="GO" id="GO:0005737">
    <property type="term" value="C:cytoplasm"/>
    <property type="evidence" value="ECO:0007669"/>
    <property type="project" value="TreeGrafter"/>
</dbReference>
<dbReference type="PANTHER" id="PTHR42801">
    <property type="entry name" value="THIOREDOXIN-DEPENDENT PEROXIDE REDUCTASE"/>
    <property type="match status" value="1"/>
</dbReference>
<dbReference type="AlphaFoldDB" id="A0A9X2L3S6"/>
<sequence>MNFYLKTTLAAFIISFLSMPFLQAQDYAASANEVTPLLISSEIPDVTVKNIDGETVSLRDKVYEQPSILVFYRGGWCPYCSRHLADLKKIEDDLYEIGYQILAISPDRPEKLKATLNENELGYTLLSDSPMNATKAFGLAFKVDTETVERYKSIGIDLEGDSGYDHHLLPAPAVYIVNTDGIVRFNYVNPNYKERIDGDVLLTAAKTYYEE</sequence>
<evidence type="ECO:0000313" key="15">
    <source>
        <dbReference type="Proteomes" id="UP001139125"/>
    </source>
</evidence>
<name>A0A9X2L3S6_9BACT</name>